<evidence type="ECO:0000256" key="11">
    <source>
        <dbReference type="ARBA" id="ARBA00035100"/>
    </source>
</evidence>
<dbReference type="Pfam" id="PF02518">
    <property type="entry name" value="HATPase_c"/>
    <property type="match status" value="1"/>
</dbReference>
<dbReference type="PROSITE" id="PS50894">
    <property type="entry name" value="HPT"/>
    <property type="match status" value="1"/>
</dbReference>
<dbReference type="CDD" id="cd16916">
    <property type="entry name" value="HATPase_CheA-like"/>
    <property type="match status" value="1"/>
</dbReference>
<dbReference type="InterPro" id="IPR008207">
    <property type="entry name" value="Sig_transdc_His_kin_Hpt_dom"/>
</dbReference>
<dbReference type="RefSeq" id="WP_086928149.1">
    <property type="nucleotide sequence ID" value="NZ_CP021362.1"/>
</dbReference>
<dbReference type="FunFam" id="2.30.30.40:FF:000048">
    <property type="entry name" value="Chemotaxis protein CheA, putative"/>
    <property type="match status" value="1"/>
</dbReference>
<feature type="domain" description="CheW-like" evidence="14">
    <location>
        <begin position="574"/>
        <end position="709"/>
    </location>
</feature>
<keyword evidence="6" id="KW-0808">Transferase</keyword>
<keyword evidence="8" id="KW-0418">Kinase</keyword>
<dbReference type="InterPro" id="IPR004358">
    <property type="entry name" value="Sig_transdc_His_kin-like_C"/>
</dbReference>
<evidence type="ECO:0000256" key="12">
    <source>
        <dbReference type="PROSITE-ProRule" id="PRU00110"/>
    </source>
</evidence>
<evidence type="ECO:0000259" key="14">
    <source>
        <dbReference type="PROSITE" id="PS50851"/>
    </source>
</evidence>
<dbReference type="Pfam" id="PF02895">
    <property type="entry name" value="H-kinase_dim"/>
    <property type="match status" value="1"/>
</dbReference>
<dbReference type="PANTHER" id="PTHR43395:SF10">
    <property type="entry name" value="CHEMOTAXIS PROTEIN CHEA"/>
    <property type="match status" value="1"/>
</dbReference>
<evidence type="ECO:0000313" key="16">
    <source>
        <dbReference type="EMBL" id="ART60178.1"/>
    </source>
</evidence>
<dbReference type="InterPro" id="IPR036641">
    <property type="entry name" value="HPT_dom_sf"/>
</dbReference>
<dbReference type="GO" id="GO:0005524">
    <property type="term" value="F:ATP binding"/>
    <property type="evidence" value="ECO:0007669"/>
    <property type="project" value="UniProtKB-KW"/>
</dbReference>
<dbReference type="Gene3D" id="3.30.565.10">
    <property type="entry name" value="Histidine kinase-like ATPase, C-terminal domain"/>
    <property type="match status" value="1"/>
</dbReference>
<keyword evidence="4" id="KW-0145">Chemotaxis</keyword>
<evidence type="ECO:0000256" key="8">
    <source>
        <dbReference type="ARBA" id="ARBA00022777"/>
    </source>
</evidence>
<proteinExistence type="predicted"/>
<keyword evidence="7" id="KW-0547">Nucleotide-binding</keyword>
<dbReference type="SMART" id="SM01231">
    <property type="entry name" value="H-kinase_dim"/>
    <property type="match status" value="1"/>
</dbReference>
<dbReference type="KEGG" id="acip:CBP36_16370"/>
<dbReference type="InterPro" id="IPR051315">
    <property type="entry name" value="Bact_Chemotaxis_CheA"/>
</dbReference>
<evidence type="ECO:0000313" key="17">
    <source>
        <dbReference type="Proteomes" id="UP000194440"/>
    </source>
</evidence>
<reference evidence="16" key="1">
    <citation type="submission" date="2017-05" db="EMBL/GenBank/DDBJ databases">
        <title>Polyphasic characterization of four soil-derived phenanthrene-degrading Acidovorax strains and proposal of Acidovorax phenanthrenivorans sp. nov.</title>
        <authorList>
            <person name="Singleton D."/>
            <person name="Lee J."/>
            <person name="Dickey A.N."/>
            <person name="Stroud A."/>
            <person name="Scholl E.H."/>
            <person name="Wright F.A."/>
            <person name="Aitken M.D."/>
        </authorList>
    </citation>
    <scope>NUCLEOTIDE SEQUENCE</scope>
    <source>
        <strain evidence="16">P4</strain>
    </source>
</reference>
<dbReference type="Pfam" id="PF01627">
    <property type="entry name" value="Hpt"/>
    <property type="match status" value="1"/>
</dbReference>
<feature type="modified residue" description="Phosphohistidine" evidence="12">
    <location>
        <position position="60"/>
    </location>
</feature>
<dbReference type="Gene3D" id="1.20.120.160">
    <property type="entry name" value="HPT domain"/>
    <property type="match status" value="1"/>
</dbReference>
<dbReference type="PROSITE" id="PS50109">
    <property type="entry name" value="HIS_KIN"/>
    <property type="match status" value="1"/>
</dbReference>
<organism evidence="16 17">
    <name type="scientific">Acidovorax carolinensis</name>
    <dbReference type="NCBI Taxonomy" id="553814"/>
    <lineage>
        <taxon>Bacteria</taxon>
        <taxon>Pseudomonadati</taxon>
        <taxon>Pseudomonadota</taxon>
        <taxon>Betaproteobacteria</taxon>
        <taxon>Burkholderiales</taxon>
        <taxon>Comamonadaceae</taxon>
        <taxon>Acidovorax</taxon>
    </lineage>
</organism>
<keyword evidence="9" id="KW-0067">ATP-binding</keyword>
<protein>
    <recommendedName>
        <fullName evidence="3">Chemotaxis protein CheA</fullName>
        <ecNumber evidence="2">2.7.13.3</ecNumber>
    </recommendedName>
</protein>
<dbReference type="SUPFAM" id="SSF47226">
    <property type="entry name" value="Histidine-containing phosphotransfer domain, HPT domain"/>
    <property type="match status" value="1"/>
</dbReference>
<evidence type="ECO:0000256" key="6">
    <source>
        <dbReference type="ARBA" id="ARBA00022679"/>
    </source>
</evidence>
<dbReference type="SUPFAM" id="SSF55874">
    <property type="entry name" value="ATPase domain of HSP90 chaperone/DNA topoisomerase II/histidine kinase"/>
    <property type="match status" value="1"/>
</dbReference>
<feature type="domain" description="HPt" evidence="15">
    <location>
        <begin position="13"/>
        <end position="117"/>
    </location>
</feature>
<dbReference type="GO" id="GO:0000155">
    <property type="term" value="F:phosphorelay sensor kinase activity"/>
    <property type="evidence" value="ECO:0007669"/>
    <property type="project" value="InterPro"/>
</dbReference>
<evidence type="ECO:0000256" key="1">
    <source>
        <dbReference type="ARBA" id="ARBA00000085"/>
    </source>
</evidence>
<evidence type="ECO:0000256" key="9">
    <source>
        <dbReference type="ARBA" id="ARBA00022840"/>
    </source>
</evidence>
<accession>A0A240UFC4</accession>
<sequence length="709" mass="75439">MAETYQEGSGSGADFDLSQFYQIFFEEAGENLDQMEHMLLNLDLVNANDEELNGIFRCAHSIKGGSATFGFADVAELTHQMESLLDRLRRHELQPIPQMVDVLLESADASRSLLARHQAGEQGEAVSTTDLVLRISELATGRVPGAAVPAPVAPAPAPAVVAVAPAPAFVPAPAVVPGQPRTLQIQIGPLERPEQADAIKELFRDIPGLGSISDLPGVEPATRRFAVETTSTNDDLLDLFAFHVAKEQVVISDGVAAGVAAVEPALQGGDTAEVPYGFFADAPGAPAQGVTAPVAAASVNTVAKVAAPKAASEPKAQSQAQMESTTIRVAVNKVDQLINLVGELVITQAMLAQNSRGLDAGAYQQLLAGLADLDRNTRDLQESVMSIRMIPMSIVFSRFPRMLRDLANKLGKKVDFVTLGEATELDKGLVEKITDPLTHLVRNSCDHGIEMPAERLAKGKPEHGTITLSASHQGGSIVIEVRDDGKGLSREKILSKALERGLDVSEHMSDADVWQLIFAPGFSTAEEVTDVSGRGVGMDVVKRNIAALNGSVEIDSAEGYGMRVSVRLPLTLAIMDGMSVGVGDEVYILPLSSVVESFQVNTDDVSTVAQGSQLVKVRDEYMPVIALEKIFQVPRFDASKSSNIMVVVEADGSRVALLVDELLGQHQVVVKNLESNYRKVPNVSGATILGDGTVALILDTGGLVRRARH</sequence>
<dbReference type="InterPro" id="IPR036061">
    <property type="entry name" value="CheW-like_dom_sf"/>
</dbReference>
<keyword evidence="17" id="KW-1185">Reference proteome</keyword>
<name>A0A240UFC4_9BURK</name>
<dbReference type="SMART" id="SM00073">
    <property type="entry name" value="HPT"/>
    <property type="match status" value="1"/>
</dbReference>
<evidence type="ECO:0000259" key="13">
    <source>
        <dbReference type="PROSITE" id="PS50109"/>
    </source>
</evidence>
<dbReference type="KEGG" id="acis:CBP35_02550"/>
<evidence type="ECO:0000256" key="5">
    <source>
        <dbReference type="ARBA" id="ARBA00022553"/>
    </source>
</evidence>
<dbReference type="EMBL" id="CP021366">
    <property type="protein sequence ID" value="ART60178.1"/>
    <property type="molecule type" value="Genomic_DNA"/>
</dbReference>
<keyword evidence="5 12" id="KW-0597">Phosphoprotein</keyword>
<feature type="domain" description="Histidine kinase" evidence="13">
    <location>
        <begin position="364"/>
        <end position="572"/>
    </location>
</feature>
<dbReference type="InterPro" id="IPR036097">
    <property type="entry name" value="HisK_dim/P_sf"/>
</dbReference>
<dbReference type="OrthoDB" id="9803176at2"/>
<evidence type="ECO:0000256" key="4">
    <source>
        <dbReference type="ARBA" id="ARBA00022500"/>
    </source>
</evidence>
<dbReference type="EC" id="2.7.13.3" evidence="2"/>
<dbReference type="Pfam" id="PF01584">
    <property type="entry name" value="CheW"/>
    <property type="match status" value="1"/>
</dbReference>
<dbReference type="Proteomes" id="UP000194440">
    <property type="component" value="Chromosome"/>
</dbReference>
<dbReference type="PANTHER" id="PTHR43395">
    <property type="entry name" value="SENSOR HISTIDINE KINASE CHEA"/>
    <property type="match status" value="1"/>
</dbReference>
<dbReference type="AlphaFoldDB" id="A0A240UFC4"/>
<dbReference type="PROSITE" id="PS50851">
    <property type="entry name" value="CHEW"/>
    <property type="match status" value="1"/>
</dbReference>
<dbReference type="GO" id="GO:0006935">
    <property type="term" value="P:chemotaxis"/>
    <property type="evidence" value="ECO:0007669"/>
    <property type="project" value="UniProtKB-KW"/>
</dbReference>
<dbReference type="GO" id="GO:0005737">
    <property type="term" value="C:cytoplasm"/>
    <property type="evidence" value="ECO:0007669"/>
    <property type="project" value="InterPro"/>
</dbReference>
<dbReference type="InterPro" id="IPR004105">
    <property type="entry name" value="CheA-like_dim"/>
</dbReference>
<dbReference type="InterPro" id="IPR036890">
    <property type="entry name" value="HATPase_C_sf"/>
</dbReference>
<evidence type="ECO:0000256" key="10">
    <source>
        <dbReference type="ARBA" id="ARBA00023012"/>
    </source>
</evidence>
<comment type="function">
    <text evidence="11">Involved in the transmission of sensory signals from the chemoreceptors to the flagellar motors. CheA is autophosphorylated; it can transfer its phosphate group to either CheB or CheY.</text>
</comment>
<dbReference type="InterPro" id="IPR002545">
    <property type="entry name" value="CheW-lke_dom"/>
</dbReference>
<dbReference type="PRINTS" id="PR00344">
    <property type="entry name" value="BCTRLSENSOR"/>
</dbReference>
<dbReference type="Gene3D" id="1.10.287.560">
    <property type="entry name" value="Histidine kinase CheA-like, homodimeric domain"/>
    <property type="match status" value="1"/>
</dbReference>
<evidence type="ECO:0000256" key="3">
    <source>
        <dbReference type="ARBA" id="ARBA00021495"/>
    </source>
</evidence>
<evidence type="ECO:0000256" key="2">
    <source>
        <dbReference type="ARBA" id="ARBA00012438"/>
    </source>
</evidence>
<evidence type="ECO:0000256" key="7">
    <source>
        <dbReference type="ARBA" id="ARBA00022741"/>
    </source>
</evidence>
<dbReference type="SMART" id="SM00260">
    <property type="entry name" value="CheW"/>
    <property type="match status" value="1"/>
</dbReference>
<dbReference type="InterPro" id="IPR037006">
    <property type="entry name" value="CheA-like_homodim_sf"/>
</dbReference>
<dbReference type="Gene3D" id="2.30.30.40">
    <property type="entry name" value="SH3 Domains"/>
    <property type="match status" value="1"/>
</dbReference>
<gene>
    <name evidence="16" type="ORF">CBP36_16370</name>
</gene>
<dbReference type="FunFam" id="3.30.565.10:FF:000016">
    <property type="entry name" value="Chemotaxis protein CheA, putative"/>
    <property type="match status" value="1"/>
</dbReference>
<dbReference type="InterPro" id="IPR003594">
    <property type="entry name" value="HATPase_dom"/>
</dbReference>
<dbReference type="InterPro" id="IPR005467">
    <property type="entry name" value="His_kinase_dom"/>
</dbReference>
<dbReference type="SUPFAM" id="SSF50341">
    <property type="entry name" value="CheW-like"/>
    <property type="match status" value="1"/>
</dbReference>
<dbReference type="SUPFAM" id="SSF47384">
    <property type="entry name" value="Homodimeric domain of signal transducing histidine kinase"/>
    <property type="match status" value="1"/>
</dbReference>
<dbReference type="SMART" id="SM00387">
    <property type="entry name" value="HATPase_c"/>
    <property type="match status" value="1"/>
</dbReference>
<comment type="catalytic activity">
    <reaction evidence="1">
        <text>ATP + protein L-histidine = ADP + protein N-phospho-L-histidine.</text>
        <dbReference type="EC" id="2.7.13.3"/>
    </reaction>
</comment>
<dbReference type="CDD" id="cd00088">
    <property type="entry name" value="HPT"/>
    <property type="match status" value="1"/>
</dbReference>
<dbReference type="CDD" id="cd00731">
    <property type="entry name" value="CheA_reg"/>
    <property type="match status" value="1"/>
</dbReference>
<evidence type="ECO:0000259" key="15">
    <source>
        <dbReference type="PROSITE" id="PS50894"/>
    </source>
</evidence>
<keyword evidence="10" id="KW-0902">Two-component regulatory system</keyword>